<dbReference type="SUPFAM" id="SSF46894">
    <property type="entry name" value="C-terminal effector domain of the bipartite response regulators"/>
    <property type="match status" value="1"/>
</dbReference>
<dbReference type="EMBL" id="RPFW01000014">
    <property type="protein sequence ID" value="TVY99041.1"/>
    <property type="molecule type" value="Genomic_DNA"/>
</dbReference>
<evidence type="ECO:0000256" key="3">
    <source>
        <dbReference type="ARBA" id="ARBA00023163"/>
    </source>
</evidence>
<protein>
    <recommendedName>
        <fullName evidence="4">HTH luxR-type domain-containing protein</fullName>
    </recommendedName>
</protein>
<evidence type="ECO:0000256" key="2">
    <source>
        <dbReference type="ARBA" id="ARBA00023125"/>
    </source>
</evidence>
<gene>
    <name evidence="5" type="ORF">EAS64_42115</name>
</gene>
<dbReference type="InterPro" id="IPR027417">
    <property type="entry name" value="P-loop_NTPase"/>
</dbReference>
<dbReference type="InterPro" id="IPR059106">
    <property type="entry name" value="WHD_MalT"/>
</dbReference>
<dbReference type="OrthoDB" id="134985at2"/>
<evidence type="ECO:0000313" key="5">
    <source>
        <dbReference type="EMBL" id="TVY99041.1"/>
    </source>
</evidence>
<keyword evidence="2" id="KW-0238">DNA-binding</keyword>
<dbReference type="Pfam" id="PF00196">
    <property type="entry name" value="GerE"/>
    <property type="match status" value="1"/>
</dbReference>
<dbReference type="Gene3D" id="3.40.50.300">
    <property type="entry name" value="P-loop containing nucleotide triphosphate hydrolases"/>
    <property type="match status" value="1"/>
</dbReference>
<dbReference type="AlphaFoldDB" id="A0A6P2BLR7"/>
<dbReference type="Pfam" id="PF25873">
    <property type="entry name" value="WHD_MalT"/>
    <property type="match status" value="1"/>
</dbReference>
<keyword evidence="6" id="KW-1185">Reference proteome</keyword>
<feature type="domain" description="HTH luxR-type" evidence="4">
    <location>
        <begin position="794"/>
        <end position="859"/>
    </location>
</feature>
<accession>A0A6P2BLR7</accession>
<dbReference type="PRINTS" id="PR00038">
    <property type="entry name" value="HTHLUXR"/>
</dbReference>
<dbReference type="InterPro" id="IPR016032">
    <property type="entry name" value="Sig_transdc_resp-reg_C-effctor"/>
</dbReference>
<name>A0A6P2BLR7_9ACTN</name>
<dbReference type="GO" id="GO:0003677">
    <property type="term" value="F:DNA binding"/>
    <property type="evidence" value="ECO:0007669"/>
    <property type="project" value="UniProtKB-KW"/>
</dbReference>
<dbReference type="PANTHER" id="PTHR44688:SF16">
    <property type="entry name" value="DNA-BINDING TRANSCRIPTIONAL ACTIVATOR DEVR_DOSR"/>
    <property type="match status" value="1"/>
</dbReference>
<reference evidence="5 6" key="1">
    <citation type="submission" date="2018-11" db="EMBL/GenBank/DDBJ databases">
        <title>Trebonia kvetii gen.nov., sp.nov., a novel acidophilic actinobacterium, and proposal of the new actinobacterial family Treboniaceae fam. nov.</title>
        <authorList>
            <person name="Rapoport D."/>
            <person name="Sagova-Mareckova M."/>
            <person name="Sedlacek I."/>
            <person name="Provaznik J."/>
            <person name="Kralova S."/>
            <person name="Pavlinic D."/>
            <person name="Benes V."/>
            <person name="Kopecky J."/>
        </authorList>
    </citation>
    <scope>NUCLEOTIDE SEQUENCE [LARGE SCALE GENOMIC DNA]</scope>
    <source>
        <strain evidence="5 6">15Tr583</strain>
    </source>
</reference>
<dbReference type="Proteomes" id="UP000460272">
    <property type="component" value="Unassembled WGS sequence"/>
</dbReference>
<dbReference type="Gene3D" id="1.10.10.10">
    <property type="entry name" value="Winged helix-like DNA-binding domain superfamily/Winged helix DNA-binding domain"/>
    <property type="match status" value="1"/>
</dbReference>
<dbReference type="InterPro" id="IPR036388">
    <property type="entry name" value="WH-like_DNA-bd_sf"/>
</dbReference>
<dbReference type="PROSITE" id="PS50043">
    <property type="entry name" value="HTH_LUXR_2"/>
    <property type="match status" value="1"/>
</dbReference>
<dbReference type="PANTHER" id="PTHR44688">
    <property type="entry name" value="DNA-BINDING TRANSCRIPTIONAL ACTIVATOR DEVR_DOSR"/>
    <property type="match status" value="1"/>
</dbReference>
<sequence>MTTTVSYQFATVPPLPPRHVPRPRLLAALDRAADAPITLLCAGPGAGKTVLLAEWVKNLKGRVTWVTPRRADAEPERFWRLLESALPAGDEQDRGQAFEPAADSAFDPVRMLFSQVTDETDPLVVVIDDAHVLTHPDVLDGLDRFVKGWNPGLRLVLAARSDPLLPLHRYRLAGQLAELRAADLAMTHEEIGKVLAVHGVAIPEPDFDLLVARTEGWAAGVRLSAMRMQGTERPADFVVQLALDAGSIGEYLVDEVVQRLPEDHRRLLIETSFLDEVTGPLADAVTGLAGCGEMLTGLARDNAFVFPLDPTQTRYRYHQMFREILRYLLQRREGSDVRLLKERAAAWFEAEGDLGSAVYWAVQAGDRTRVASLFARGGLGYAFAHRQDMSGLRLRELIPASESAEPSVAAFAAESVSVPPEGAAAELDRLRAWRSAHQVADQELLVSCDLAELILGQKACDVAAVDAAAARILDAPQSGPRHIQGLRAAVLLTQAATHFWHGRHEDVGALLDQALAEVRRDGPDVLELEVLSMTAFVDSFWARTNRAETGVQAAHALRKGRGLGVPPLLDLATGVRALVAGDLGGGETATQRIALPGAVGADPALEAAFALVLAGGLFAHRREDEARAVLHQQAERVLPPVLRAHRDILLADLDTASGRPRSALARLDAYRGTEFAVLTSPAAARASLASNDARGARDCVRSVLTSPSAQTGRLALLDAMLCDAQIAQLAGDEGRALEILIRALDVGRGEIILPFLKAGDTFTALLARHPDVGAQWPVAMADDALAAVPAQRIPRELPDPLTQRELTVLRLLATTMSTVEIADELCLSVNTVKTHLAAIYRKLPASRRREAVLRARELELI</sequence>
<organism evidence="5 6">
    <name type="scientific">Trebonia kvetii</name>
    <dbReference type="NCBI Taxonomy" id="2480626"/>
    <lineage>
        <taxon>Bacteria</taxon>
        <taxon>Bacillati</taxon>
        <taxon>Actinomycetota</taxon>
        <taxon>Actinomycetes</taxon>
        <taxon>Streptosporangiales</taxon>
        <taxon>Treboniaceae</taxon>
        <taxon>Trebonia</taxon>
    </lineage>
</organism>
<evidence type="ECO:0000313" key="6">
    <source>
        <dbReference type="Proteomes" id="UP000460272"/>
    </source>
</evidence>
<dbReference type="CDD" id="cd06170">
    <property type="entry name" value="LuxR_C_like"/>
    <property type="match status" value="1"/>
</dbReference>
<proteinExistence type="predicted"/>
<comment type="caution">
    <text evidence="5">The sequence shown here is derived from an EMBL/GenBank/DDBJ whole genome shotgun (WGS) entry which is preliminary data.</text>
</comment>
<keyword evidence="1" id="KW-0805">Transcription regulation</keyword>
<dbReference type="SUPFAM" id="SSF52540">
    <property type="entry name" value="P-loop containing nucleoside triphosphate hydrolases"/>
    <property type="match status" value="1"/>
</dbReference>
<evidence type="ECO:0000256" key="1">
    <source>
        <dbReference type="ARBA" id="ARBA00023015"/>
    </source>
</evidence>
<dbReference type="GO" id="GO:0006355">
    <property type="term" value="P:regulation of DNA-templated transcription"/>
    <property type="evidence" value="ECO:0007669"/>
    <property type="project" value="InterPro"/>
</dbReference>
<keyword evidence="3" id="KW-0804">Transcription</keyword>
<dbReference type="SMART" id="SM00421">
    <property type="entry name" value="HTH_LUXR"/>
    <property type="match status" value="1"/>
</dbReference>
<evidence type="ECO:0000259" key="4">
    <source>
        <dbReference type="PROSITE" id="PS50043"/>
    </source>
</evidence>
<dbReference type="InterPro" id="IPR000792">
    <property type="entry name" value="Tscrpt_reg_LuxR_C"/>
</dbReference>